<comment type="caution">
    <text evidence="2">The sequence shown here is derived from an EMBL/GenBank/DDBJ whole genome shotgun (WGS) entry which is preliminary data.</text>
</comment>
<reference evidence="2" key="1">
    <citation type="submission" date="2023-04" db="EMBL/GenBank/DDBJ databases">
        <title>Phytophthora fragariaefolia NBRC 109709.</title>
        <authorList>
            <person name="Ichikawa N."/>
            <person name="Sato H."/>
            <person name="Tonouchi N."/>
        </authorList>
    </citation>
    <scope>NUCLEOTIDE SEQUENCE</scope>
    <source>
        <strain evidence="2">NBRC 109709</strain>
    </source>
</reference>
<evidence type="ECO:0000256" key="1">
    <source>
        <dbReference type="SAM" id="SignalP"/>
    </source>
</evidence>
<dbReference type="EMBL" id="BSXT01003457">
    <property type="protein sequence ID" value="GMF54180.1"/>
    <property type="molecule type" value="Genomic_DNA"/>
</dbReference>
<dbReference type="Proteomes" id="UP001165121">
    <property type="component" value="Unassembled WGS sequence"/>
</dbReference>
<dbReference type="OrthoDB" id="116892at2759"/>
<protein>
    <submittedName>
        <fullName evidence="2">Unnamed protein product</fullName>
    </submittedName>
</protein>
<feature type="signal peptide" evidence="1">
    <location>
        <begin position="1"/>
        <end position="24"/>
    </location>
</feature>
<keyword evidence="3" id="KW-1185">Reference proteome</keyword>
<feature type="chain" id="PRO_5040834743" evidence="1">
    <location>
        <begin position="25"/>
        <end position="154"/>
    </location>
</feature>
<accession>A0A9W6Y5P1</accession>
<keyword evidence="1" id="KW-0732">Signal</keyword>
<dbReference type="GO" id="GO:0005576">
    <property type="term" value="C:extracellular region"/>
    <property type="evidence" value="ECO:0007669"/>
    <property type="project" value="InterPro"/>
</dbReference>
<evidence type="ECO:0000313" key="2">
    <source>
        <dbReference type="EMBL" id="GMF54180.1"/>
    </source>
</evidence>
<evidence type="ECO:0000313" key="3">
    <source>
        <dbReference type="Proteomes" id="UP001165121"/>
    </source>
</evidence>
<dbReference type="InterPro" id="IPR002200">
    <property type="entry name" value="Elicitin"/>
</dbReference>
<name>A0A9W6Y5P1_9STRA</name>
<gene>
    <name evidence="2" type="ORF">Pfra01_002254200</name>
</gene>
<dbReference type="AlphaFoldDB" id="A0A9W6Y5P1"/>
<dbReference type="SMART" id="SM01187">
    <property type="entry name" value="Elicitin"/>
    <property type="match status" value="1"/>
</dbReference>
<proteinExistence type="predicted"/>
<sequence length="154" mass="15236">MTSCRSLLALAVLSFAALQRSALAANCTDAELTTVDDVYAELANGTACGDLMASTAASSLDYCANSDCLSALGDAADQLPDCTDDDEVDRKSGLQAILAYCANVTEVLDQSASGSATGSATGSGSVVSGAARGSVAAAALAAHLVLALYFVAGL</sequence>
<organism evidence="2 3">
    <name type="scientific">Phytophthora fragariaefolia</name>
    <dbReference type="NCBI Taxonomy" id="1490495"/>
    <lineage>
        <taxon>Eukaryota</taxon>
        <taxon>Sar</taxon>
        <taxon>Stramenopiles</taxon>
        <taxon>Oomycota</taxon>
        <taxon>Peronosporomycetes</taxon>
        <taxon>Peronosporales</taxon>
        <taxon>Peronosporaceae</taxon>
        <taxon>Phytophthora</taxon>
    </lineage>
</organism>